<dbReference type="Gene3D" id="3.40.50.150">
    <property type="entry name" value="Vaccinia Virus protein VP39"/>
    <property type="match status" value="1"/>
</dbReference>
<reference evidence="2" key="1">
    <citation type="submission" date="2022-05" db="EMBL/GenBank/DDBJ databases">
        <title>Genomic analysis of Brachybacterium sp. CBA3104.</title>
        <authorList>
            <person name="Roh S.W."/>
            <person name="Kim Y.B."/>
            <person name="Kim Y."/>
        </authorList>
    </citation>
    <scope>NUCLEOTIDE SEQUENCE</scope>
    <source>
        <strain evidence="2">CBA3104</strain>
    </source>
</reference>
<feature type="transmembrane region" description="Helical" evidence="1">
    <location>
        <begin position="30"/>
        <end position="57"/>
    </location>
</feature>
<keyword evidence="1" id="KW-1133">Transmembrane helix</keyword>
<name>A0ABY4N2S8_9MICO</name>
<evidence type="ECO:0000313" key="2">
    <source>
        <dbReference type="EMBL" id="UQN28087.1"/>
    </source>
</evidence>
<organism evidence="2 3">
    <name type="scientific">Brachybacterium kimchii</name>
    <dbReference type="NCBI Taxonomy" id="2942909"/>
    <lineage>
        <taxon>Bacteria</taxon>
        <taxon>Bacillati</taxon>
        <taxon>Actinomycetota</taxon>
        <taxon>Actinomycetes</taxon>
        <taxon>Micrococcales</taxon>
        <taxon>Dermabacteraceae</taxon>
        <taxon>Brachybacterium</taxon>
    </lineage>
</organism>
<dbReference type="Pfam" id="PF13578">
    <property type="entry name" value="Methyltransf_24"/>
    <property type="match status" value="1"/>
</dbReference>
<gene>
    <name evidence="2" type="ORF">M4486_10520</name>
</gene>
<sequence length="712" mass="76227">MFGYLGAVVLFPAAFIMAIFMVGPESSVGTLIYTLLVAILLVAGAGIFAAIGVRAYMRRVLQTISNRLDRAFEKTDHAAGRRHGEILAEHRRILEIVDSEIRPQLVSHSSTLEALEKGQRDVQHFLKKEGNAQEVLDKLIVVERRLVSGVDSIALTTSDQVGAALAALSGDLRRSIDGVRDELGTASSRAQAADSDVSARLVDLDRAIGSVHSTVGSVLPRLEQASKKLGKSVGSVRAAVIGVDGGLQEAARELAEQIDVVESTLSGSIARTHRDADQNRQAVSSLETLAQDSISRLTTSLHHVAQLLGDLEAAVGETAPQLERQTDSIMRELQPLHAAAEDSASNLSAGVGSIVSKVDDLQDSVDARVGDVQGTVDEIKTRLLPGFDELTSRLGALGERVDGLGPDVERRIGSLDGEIASLHSKMDESSPALAHKISELDSKVEELHALAATSAAASSGDGETQTSAEASVAHVGDTLQTVLQLTDTAKNEVKALSRHVDRAGIETVRQVEALLQLLPRVDTRTKRVPQSGGFAMNPDGLLLLSDLIIQERPKQILELGSGASTVWMAMFAKSVGATLVSIDHLVEYRDKTAKMLEDAGLADVVDLRLAPLVDIDLGGGQRAWYDPEVFGAVEDVDLLIVDGPPESTGPEPRFPAFPLLRERLAEGALVVVDDFHREQEARMVVAWQADDSRLSMTSWAIGRTGVLRFSER</sequence>
<dbReference type="GO" id="GO:0008168">
    <property type="term" value="F:methyltransferase activity"/>
    <property type="evidence" value="ECO:0007669"/>
    <property type="project" value="UniProtKB-KW"/>
</dbReference>
<dbReference type="EC" id="2.1.1.-" evidence="2"/>
<evidence type="ECO:0000256" key="1">
    <source>
        <dbReference type="SAM" id="Phobius"/>
    </source>
</evidence>
<feature type="transmembrane region" description="Helical" evidence="1">
    <location>
        <begin position="7"/>
        <end position="24"/>
    </location>
</feature>
<dbReference type="SUPFAM" id="SSF53335">
    <property type="entry name" value="S-adenosyl-L-methionine-dependent methyltransferases"/>
    <property type="match status" value="1"/>
</dbReference>
<dbReference type="GO" id="GO:0032259">
    <property type="term" value="P:methylation"/>
    <property type="evidence" value="ECO:0007669"/>
    <property type="project" value="UniProtKB-KW"/>
</dbReference>
<evidence type="ECO:0000313" key="3">
    <source>
        <dbReference type="Proteomes" id="UP001055868"/>
    </source>
</evidence>
<dbReference type="EMBL" id="CP097218">
    <property type="protein sequence ID" value="UQN28087.1"/>
    <property type="molecule type" value="Genomic_DNA"/>
</dbReference>
<dbReference type="InterPro" id="IPR029063">
    <property type="entry name" value="SAM-dependent_MTases_sf"/>
</dbReference>
<accession>A0ABY4N2S8</accession>
<keyword evidence="2" id="KW-0808">Transferase</keyword>
<proteinExistence type="predicted"/>
<dbReference type="Proteomes" id="UP001055868">
    <property type="component" value="Chromosome"/>
</dbReference>
<keyword evidence="2" id="KW-0489">Methyltransferase</keyword>
<protein>
    <submittedName>
        <fullName evidence="2">Class I SAM-dependent methyltransferase</fullName>
        <ecNumber evidence="2">2.1.1.-</ecNumber>
    </submittedName>
</protein>
<keyword evidence="3" id="KW-1185">Reference proteome</keyword>
<keyword evidence="1" id="KW-0812">Transmembrane</keyword>
<dbReference type="PANTHER" id="PTHR43167">
    <property type="entry name" value="PUTATIVE (AFU_ORTHOLOGUE AFUA_6G01830)-RELATED"/>
    <property type="match status" value="1"/>
</dbReference>
<dbReference type="RefSeq" id="WP_249477057.1">
    <property type="nucleotide sequence ID" value="NZ_CP097218.1"/>
</dbReference>
<dbReference type="PANTHER" id="PTHR43167:SF1">
    <property type="entry name" value="PUTATIVE (AFU_ORTHOLOGUE AFUA_6G01830)-RELATED"/>
    <property type="match status" value="1"/>
</dbReference>
<keyword evidence="1" id="KW-0472">Membrane</keyword>